<keyword evidence="3" id="KW-0670">Pyruvate</keyword>
<keyword evidence="4" id="KW-1185">Reference proteome</keyword>
<proteinExistence type="predicted"/>
<dbReference type="EMBL" id="CP036164">
    <property type="protein sequence ID" value="QBF47675.1"/>
    <property type="molecule type" value="Genomic_DNA"/>
</dbReference>
<dbReference type="SUPFAM" id="SSF109854">
    <property type="entry name" value="DinB/YfiT-like putative metalloenzymes"/>
    <property type="match status" value="1"/>
</dbReference>
<protein>
    <submittedName>
        <fullName evidence="3">Maleylpyruvate isomerase family mycothiol-dependent enzyme</fullName>
    </submittedName>
</protein>
<dbReference type="KEGG" id="jli:EXU32_16345"/>
<feature type="domain" description="Mycothiol-dependent maleylpyruvate isomerase metal-binding" evidence="2">
    <location>
        <begin position="77"/>
        <end position="213"/>
    </location>
</feature>
<dbReference type="OrthoDB" id="5118203at2"/>
<dbReference type="GO" id="GO:0046872">
    <property type="term" value="F:metal ion binding"/>
    <property type="evidence" value="ECO:0007669"/>
    <property type="project" value="InterPro"/>
</dbReference>
<evidence type="ECO:0000256" key="1">
    <source>
        <dbReference type="SAM" id="MobiDB-lite"/>
    </source>
</evidence>
<dbReference type="InterPro" id="IPR017517">
    <property type="entry name" value="Maleyloyr_isom"/>
</dbReference>
<dbReference type="InterPro" id="IPR024344">
    <property type="entry name" value="MDMPI_metal-binding"/>
</dbReference>
<sequence length="270" mass="28838">MCERGPGPQPLGQPEWSPIPSSVPAPHPTPHGVGAQACHHHPGPCRAGALGCGRRPLRRKQPMTDLAQDPSRAIELCRAAEERLAATVAELGDDDLRVPSRLPDWSVGHVLTHLASNADGHARRVEGALRGEGLGKYAGGAQQPLDEIEGGAHRPAVEVLAGLRASQSRLLELFETADAAGWPHGELLGGEAYPVTACPAHRLREVEMHHVDLGLSYAVADWPQDYVDWDLRVLLATLPDRLGAPDQRSLMAWVAGRGVVDPGWSVGAWG</sequence>
<organism evidence="3 4">
    <name type="scientific">Janibacter limosus</name>
    <dbReference type="NCBI Taxonomy" id="53458"/>
    <lineage>
        <taxon>Bacteria</taxon>
        <taxon>Bacillati</taxon>
        <taxon>Actinomycetota</taxon>
        <taxon>Actinomycetes</taxon>
        <taxon>Micrococcales</taxon>
        <taxon>Intrasporangiaceae</taxon>
        <taxon>Janibacter</taxon>
    </lineage>
</organism>
<dbReference type="GO" id="GO:0016853">
    <property type="term" value="F:isomerase activity"/>
    <property type="evidence" value="ECO:0007669"/>
    <property type="project" value="UniProtKB-KW"/>
</dbReference>
<dbReference type="Pfam" id="PF11716">
    <property type="entry name" value="MDMPI_N"/>
    <property type="match status" value="1"/>
</dbReference>
<gene>
    <name evidence="3" type="ORF">EXU32_16345</name>
</gene>
<name>A0A4P6MZQ7_9MICO</name>
<accession>A0A4P6MZQ7</accession>
<dbReference type="AlphaFoldDB" id="A0A4P6MZQ7"/>
<evidence type="ECO:0000313" key="3">
    <source>
        <dbReference type="EMBL" id="QBF47675.1"/>
    </source>
</evidence>
<dbReference type="NCBIfam" id="TIGR03083">
    <property type="entry name" value="maleylpyruvate isomerase family mycothiol-dependent enzyme"/>
    <property type="match status" value="1"/>
</dbReference>
<reference evidence="3 4" key="1">
    <citation type="submission" date="2019-02" db="EMBL/GenBank/DDBJ databases">
        <title>Genomic data mining of an Antarctic deep-sea actinobacterium, Janibacterlimosus P3-3-X1.</title>
        <authorList>
            <person name="Liao L."/>
            <person name="Chen B."/>
        </authorList>
    </citation>
    <scope>NUCLEOTIDE SEQUENCE [LARGE SCALE GENOMIC DNA]</scope>
    <source>
        <strain evidence="3 4">P3-3-X1</strain>
    </source>
</reference>
<evidence type="ECO:0000259" key="2">
    <source>
        <dbReference type="Pfam" id="PF11716"/>
    </source>
</evidence>
<feature type="region of interest" description="Disordered" evidence="1">
    <location>
        <begin position="1"/>
        <end position="38"/>
    </location>
</feature>
<evidence type="ECO:0000313" key="4">
    <source>
        <dbReference type="Proteomes" id="UP000290408"/>
    </source>
</evidence>
<dbReference type="InterPro" id="IPR034660">
    <property type="entry name" value="DinB/YfiT-like"/>
</dbReference>
<dbReference type="Gene3D" id="1.20.120.450">
    <property type="entry name" value="dinb family like domain"/>
    <property type="match status" value="1"/>
</dbReference>
<dbReference type="Proteomes" id="UP000290408">
    <property type="component" value="Chromosome"/>
</dbReference>
<keyword evidence="3" id="KW-0413">Isomerase</keyword>
<dbReference type="STRING" id="1216970.GCA_001570985_02478"/>